<evidence type="ECO:0000313" key="3">
    <source>
        <dbReference type="EMBL" id="PCF56420.1"/>
    </source>
</evidence>
<accession>A0A2A4GYY9</accession>
<dbReference type="Gene3D" id="2.60.40.4320">
    <property type="match status" value="1"/>
</dbReference>
<gene>
    <name evidence="2" type="ORF">B5C07_11785</name>
    <name evidence="3" type="ORF">B5C08_02940</name>
    <name evidence="5" type="ORF">CDL68_02780</name>
    <name evidence="4" type="ORF">IPU22_03180</name>
</gene>
<dbReference type="SUPFAM" id="SSF54593">
    <property type="entry name" value="Glyoxalase/Bleomycin resistance protein/Dihydroxybiphenyl dioxygenase"/>
    <property type="match status" value="1"/>
</dbReference>
<protein>
    <submittedName>
        <fullName evidence="4">VOC family protein</fullName>
    </submittedName>
</protein>
<organism evidence="3 7">
    <name type="scientific">Staphylococcus delphini</name>
    <dbReference type="NCBI Taxonomy" id="53344"/>
    <lineage>
        <taxon>Bacteria</taxon>
        <taxon>Bacillati</taxon>
        <taxon>Bacillota</taxon>
        <taxon>Bacilli</taxon>
        <taxon>Bacillales</taxon>
        <taxon>Staphylococcaceae</taxon>
        <taxon>Staphylococcus</taxon>
        <taxon>Staphylococcus intermedius group</taxon>
    </lineage>
</organism>
<dbReference type="Gene3D" id="3.10.180.10">
    <property type="entry name" value="2,3-Dihydroxybiphenyl 1,2-Dioxygenase, domain 1"/>
    <property type="match status" value="1"/>
</dbReference>
<evidence type="ECO:0000313" key="8">
    <source>
        <dbReference type="Proteomes" id="UP000266198"/>
    </source>
</evidence>
<dbReference type="AlphaFoldDB" id="A0A2A4GYY9"/>
<evidence type="ECO:0000259" key="1">
    <source>
        <dbReference type="Pfam" id="PF13468"/>
    </source>
</evidence>
<dbReference type="EMBL" id="MWUU01000003">
    <property type="protein sequence ID" value="PCF56420.1"/>
    <property type="molecule type" value="Genomic_DNA"/>
</dbReference>
<dbReference type="EMBL" id="CP063367">
    <property type="protein sequence ID" value="QUM69972.1"/>
    <property type="molecule type" value="Genomic_DNA"/>
</dbReference>
<dbReference type="EMBL" id="NIPK01000003">
    <property type="protein sequence ID" value="RIZ55640.1"/>
    <property type="molecule type" value="Genomic_DNA"/>
</dbReference>
<dbReference type="PANTHER" id="PTHR40265">
    <property type="entry name" value="BLL2707 PROTEIN"/>
    <property type="match status" value="1"/>
</dbReference>
<reference evidence="6 7" key="1">
    <citation type="journal article" date="2017" name="PLoS ONE">
        <title>Development of a real-time PCR for detection of Staphylococcus pseudintermedius using a novel automated comparison of whole-genome sequences.</title>
        <authorList>
            <person name="Verstappen K.M."/>
            <person name="Huijbregts L."/>
            <person name="Spaninks M."/>
            <person name="Wagenaar J.A."/>
            <person name="Fluit A.C."/>
            <person name="Duim B."/>
        </authorList>
    </citation>
    <scope>NUCLEOTIDE SEQUENCE [LARGE SCALE GENOMIC DNA]</scope>
    <source>
        <strain evidence="2 6">15S02591-1</strain>
        <strain evidence="3 7">215070706401-1</strain>
    </source>
</reference>
<sequence length="255" mass="30292">MIDIEFDHVIHYIDGLNQFEFPGKYLEIQPGGQHENLGTYNRLVQIDLSYIELIDIYHQGKMKQQSKTDVGKHSFATSIMENGYRQGFKKICFRTHDIEQLKVQFEERGLETVGPVEMTRENKKGQMIQWRLLYVANHQFDVIMPFFIEWHASDETREADLQEHFHQHLTLDMITFNTYQRQTMVDHWKQWFDMEEVESSDRYTILQSPAKKIKFKVVEDKEDGIEAVQFIDQTIDAPIAFRTRGARYQFIPPHA</sequence>
<dbReference type="Proteomes" id="UP000675994">
    <property type="component" value="Chromosome"/>
</dbReference>
<dbReference type="GeneID" id="77324272"/>
<name>A0A2A4GYY9_9STAP</name>
<keyword evidence="8" id="KW-1185">Reference proteome</keyword>
<proteinExistence type="predicted"/>
<dbReference type="Proteomes" id="UP000217473">
    <property type="component" value="Unassembled WGS sequence"/>
</dbReference>
<evidence type="ECO:0000313" key="5">
    <source>
        <dbReference type="EMBL" id="RIZ55640.1"/>
    </source>
</evidence>
<evidence type="ECO:0000313" key="7">
    <source>
        <dbReference type="Proteomes" id="UP000218335"/>
    </source>
</evidence>
<feature type="domain" description="Glyoxalase-like" evidence="1">
    <location>
        <begin position="6"/>
        <end position="192"/>
    </location>
</feature>
<reference evidence="5 8" key="2">
    <citation type="submission" date="2017-06" db="EMBL/GenBank/DDBJ databases">
        <title>Identification of a new gene, sdsY, involved in staphylococcal internalization in non-professional phagocytic cells (NPPCs).</title>
        <authorList>
            <person name="Maali Y."/>
            <person name="Martins-Simoes P."/>
            <person name="Trouillet-Assant S."/>
            <person name="Laurent F."/>
            <person name="Diot A."/>
            <person name="Verhoeven P."/>
            <person name="Bouvard D."/>
            <person name="Vandenesch F."/>
            <person name="Bes M."/>
        </authorList>
    </citation>
    <scope>NUCLEOTIDE SEQUENCE [LARGE SCALE GENOMIC DNA]</scope>
    <source>
        <strain evidence="5 8">Heidy</strain>
    </source>
</reference>
<dbReference type="Proteomes" id="UP000218335">
    <property type="component" value="Unassembled WGS sequence"/>
</dbReference>
<dbReference type="EMBL" id="MWUR01000020">
    <property type="protein sequence ID" value="PCF47605.1"/>
    <property type="molecule type" value="Genomic_DNA"/>
</dbReference>
<evidence type="ECO:0000313" key="6">
    <source>
        <dbReference type="Proteomes" id="UP000217473"/>
    </source>
</evidence>
<dbReference type="PANTHER" id="PTHR40265:SF1">
    <property type="entry name" value="GLYOXALASE-LIKE DOMAIN-CONTAINING PROTEIN"/>
    <property type="match status" value="1"/>
</dbReference>
<evidence type="ECO:0000313" key="2">
    <source>
        <dbReference type="EMBL" id="PCF47605.1"/>
    </source>
</evidence>
<evidence type="ECO:0000313" key="4">
    <source>
        <dbReference type="EMBL" id="QUM69972.1"/>
    </source>
</evidence>
<reference evidence="4" key="3">
    <citation type="journal article" date="2021" name="Front. Microbiol.">
        <title>Presence and Characterization of a Novel cfr-Carrying Tn558 Transposon Derivative in Staphylococcus delphini Isolated From Retail Food.</title>
        <authorList>
            <person name="Zhang F."/>
            <person name="Wu S."/>
            <person name="Huang J."/>
            <person name="Yang R."/>
            <person name="Zhang J."/>
            <person name="Lei T."/>
            <person name="Dai J."/>
            <person name="Ding Y."/>
            <person name="Xue L."/>
            <person name="Wang J."/>
            <person name="Chen M."/>
            <person name="Wu Q."/>
        </authorList>
    </citation>
    <scope>NUCLEOTIDE SEQUENCE</scope>
    <source>
        <strain evidence="4">2794-1</strain>
    </source>
</reference>
<dbReference type="RefSeq" id="WP_019166607.1">
    <property type="nucleotide sequence ID" value="NZ_CP063367.1"/>
</dbReference>
<dbReference type="Pfam" id="PF13468">
    <property type="entry name" value="Glyoxalase_3"/>
    <property type="match status" value="1"/>
</dbReference>
<dbReference type="Proteomes" id="UP000266198">
    <property type="component" value="Unassembled WGS sequence"/>
</dbReference>
<dbReference type="InterPro" id="IPR029068">
    <property type="entry name" value="Glyas_Bleomycin-R_OHBP_Dase"/>
</dbReference>
<dbReference type="InterPro" id="IPR025870">
    <property type="entry name" value="Glyoxalase-like_dom"/>
</dbReference>